<reference evidence="5" key="1">
    <citation type="journal article" date="2022" name="Front. Microbiol.">
        <title>Feed Insects as a Reservoir of Granadaene-Producing Lactococci.</title>
        <authorList>
            <person name="Neuzil-Bunesova V."/>
            <person name="Ramirez Garcia A."/>
            <person name="Modrackova N."/>
            <person name="Makovska M."/>
            <person name="Sabolova M."/>
            <person name="Sproer C."/>
            <person name="Bunk B."/>
            <person name="Blom J."/>
            <person name="Schwab C."/>
        </authorList>
    </citation>
    <scope>NUCLEOTIDE SEQUENCE</scope>
    <source>
        <strain evidence="5">I4/6O</strain>
    </source>
</reference>
<dbReference type="Proteomes" id="UP001056730">
    <property type="component" value="Chromosome"/>
</dbReference>
<keyword evidence="1" id="KW-0175">Coiled coil</keyword>
<dbReference type="EMBL" id="CP086395">
    <property type="protein sequence ID" value="USJ19916.1"/>
    <property type="molecule type" value="Genomic_DNA"/>
</dbReference>
<keyword evidence="3" id="KW-0472">Membrane</keyword>
<dbReference type="PROSITE" id="PS50911">
    <property type="entry name" value="CHAP"/>
    <property type="match status" value="1"/>
</dbReference>
<dbReference type="SUPFAM" id="SSF54001">
    <property type="entry name" value="Cysteine proteinases"/>
    <property type="match status" value="1"/>
</dbReference>
<proteinExistence type="predicted"/>
<feature type="transmembrane region" description="Helical" evidence="3">
    <location>
        <begin position="246"/>
        <end position="264"/>
    </location>
</feature>
<evidence type="ECO:0000256" key="3">
    <source>
        <dbReference type="SAM" id="Phobius"/>
    </source>
</evidence>
<dbReference type="AlphaFoldDB" id="A0A9Q9D6H9"/>
<dbReference type="Pfam" id="PF18013">
    <property type="entry name" value="Phage_lysozyme2"/>
    <property type="match status" value="1"/>
</dbReference>
<dbReference type="RefSeq" id="WP_252175313.1">
    <property type="nucleotide sequence ID" value="NZ_CP086395.1"/>
</dbReference>
<name>A0A9Q9D6H9_9LACT</name>
<dbReference type="InterPro" id="IPR038765">
    <property type="entry name" value="Papain-like_cys_pep_sf"/>
</dbReference>
<keyword evidence="3" id="KW-1133">Transmembrane helix</keyword>
<dbReference type="Gene3D" id="3.90.1720.10">
    <property type="entry name" value="endopeptidase domain like (from Nostoc punctiforme)"/>
    <property type="match status" value="1"/>
</dbReference>
<organism evidence="5 6">
    <name type="scientific">Lactococcus formosensis</name>
    <dbReference type="NCBI Taxonomy" id="1281486"/>
    <lineage>
        <taxon>Bacteria</taxon>
        <taxon>Bacillati</taxon>
        <taxon>Bacillota</taxon>
        <taxon>Bacilli</taxon>
        <taxon>Lactobacillales</taxon>
        <taxon>Streptococcaceae</taxon>
        <taxon>Lactococcus</taxon>
    </lineage>
</organism>
<evidence type="ECO:0000259" key="4">
    <source>
        <dbReference type="PROSITE" id="PS50911"/>
    </source>
</evidence>
<evidence type="ECO:0000313" key="5">
    <source>
        <dbReference type="EMBL" id="USJ19916.1"/>
    </source>
</evidence>
<dbReference type="Pfam" id="PF05257">
    <property type="entry name" value="CHAP"/>
    <property type="match status" value="1"/>
</dbReference>
<sequence length="869" mass="98429">MSDKKNKLIKERYKNSIKRKSDVKEKVKANRTQSARKSRLESRGTLKIAKKEYRLKKKNYQALKSQVKDSSSDELSDKLKAARKEKLAAKNKKKVAQKVYKQSVTDDPAMLRKHMKRSALYASKHKVESLGTKEETLNEAVEIRRQSKQRTQMYQGSKALVRNSYKLSKVATKGTYRMGNRSLNLVKGRGFQVTPEEFSKTRQAAKKYHNFRNRLKASQFGRGASKTKNILASIIRFVNAPLKAKNLIFSFIAFLIVFILMMFLTTSNVAVKQSDEELNKSWVYMSELDAKNSDESNSFYSNLDDVMFFMNYKFDDYSIDDQFTVSADNSTGMKLETYKKYVKKLWTALNGKKGAYELKTLEALNKDSKSGYYLSDDSLEELKEFRENMGYSTLDDQLEFPYETEDMAISRRYGYERKGEEIQIFNSIETPVTSELKILAPMGGIVSSVTSDDALTITEDGVRITIKGINSSRFIGGESVNSKEYLGKATGSKLTITYEKQFGDDKKWTTVNPGFYFPKVSYLQVSSIADDSFDPGGDVTKRAKAFYDDATSKGYTLAGIAAVLGNFDVESQINSKRAEGDYLSPPVGASKDSWDDPKWLSMGGMDIYGKYPNIVHRGLGWGQWTDTSDGGNRHTLLLNFAKEKKKTWYDPKLQLDFMLNGDSPASRTYAKNVLGSKVATTVPELTNYFLTYWEGNPGDKVAERIQSAQNWYNYFKNMNAEGNGDMNASSKEVYEKYKDKIKPLPTNKEMGTGWPGNAYALGNCTWWVYNREKQLGTSIYPYMGNANQWPTNYHLTPGAKLVSTPKRGDAVVFVGGVANTSPIYGHVGVVEYVNSDGSFVTSEMNVPSPYVMQWRVLKKQAGMYFIRFK</sequence>
<feature type="region of interest" description="Disordered" evidence="2">
    <location>
        <begin position="1"/>
        <end position="46"/>
    </location>
</feature>
<keyword evidence="3" id="KW-0812">Transmembrane</keyword>
<dbReference type="InterPro" id="IPR007921">
    <property type="entry name" value="CHAP_dom"/>
</dbReference>
<feature type="domain" description="Peptidase C51" evidence="4">
    <location>
        <begin position="739"/>
        <end position="867"/>
    </location>
</feature>
<dbReference type="Gene3D" id="1.10.530.10">
    <property type="match status" value="1"/>
</dbReference>
<feature type="coiled-coil region" evidence="1">
    <location>
        <begin position="46"/>
        <end position="99"/>
    </location>
</feature>
<evidence type="ECO:0000256" key="2">
    <source>
        <dbReference type="SAM" id="MobiDB-lite"/>
    </source>
</evidence>
<dbReference type="InterPro" id="IPR041219">
    <property type="entry name" value="Phage_lysozyme2"/>
</dbReference>
<accession>A0A9Q9D6H9</accession>
<evidence type="ECO:0000256" key="1">
    <source>
        <dbReference type="SAM" id="Coils"/>
    </source>
</evidence>
<gene>
    <name evidence="5" type="ORF">LMK00_08765</name>
</gene>
<dbReference type="KEGG" id="lfo:LMK00_08765"/>
<feature type="compositionally biased region" description="Basic and acidic residues" evidence="2">
    <location>
        <begin position="1"/>
        <end position="28"/>
    </location>
</feature>
<evidence type="ECO:0000313" key="6">
    <source>
        <dbReference type="Proteomes" id="UP001056730"/>
    </source>
</evidence>
<protein>
    <submittedName>
        <fullName evidence="5">Phage tail-type lysozyme domain-containing protein</fullName>
    </submittedName>
</protein>